<dbReference type="InterPro" id="IPR027417">
    <property type="entry name" value="P-loop_NTPase"/>
</dbReference>
<comment type="subcellular location">
    <subcellularLocation>
        <location evidence="1">Cell membrane</location>
        <topology evidence="1">Multi-pass membrane protein</topology>
    </subcellularLocation>
</comment>
<dbReference type="Gene3D" id="3.40.50.300">
    <property type="entry name" value="P-loop containing nucleotide triphosphate hydrolases"/>
    <property type="match status" value="1"/>
</dbReference>
<evidence type="ECO:0000256" key="7">
    <source>
        <dbReference type="ARBA" id="ARBA00023136"/>
    </source>
</evidence>
<gene>
    <name evidence="11" type="ORF">BEN51_05225</name>
</gene>
<evidence type="ECO:0000256" key="8">
    <source>
        <dbReference type="SAM" id="Phobius"/>
    </source>
</evidence>
<evidence type="ECO:0000256" key="2">
    <source>
        <dbReference type="ARBA" id="ARBA00022448"/>
    </source>
</evidence>
<sequence>MNISLIKKLLNYISPYKKYIFLSIISGIIYIALSLLTPIIIGKGVDYIIYKDNVNFKNLSKVIGVLIAVFLISSIFQLIMTRSTNLLCNKTIKQLRMDIFEKLNKVPLKYIDSNSTGSIINTVINDIETVSDGLIQSFSQLFTGILTIVGTFIFMLTINYKIALVVFFVTPLSLFTASIIAKACYSMFSKQSEIRSELTGLIEELISNQKLVKSFNYEKDALDKFNNINKKLYSYGQKAQFYSAITNPATRFVNGIVYSSVGVFGGILVVKGAISIGNLSAFLSYANQYTKPFNEISGVITELQAAFSSLQRVFNILEEENEIEDPKNAIELENCIGYVELNNVNFSYSKAAPLIENLNLKVKPGEKIAIVGPTGSGKTTLINLLMRFYNINSGEIKIDNINIEKIKRSSVRGLFGMVLQDTFLYQGTIRDNIAYGKPSASMEEVIKAAKKAHAHDFIIKLPQGYNTVLSEDSSLSEGQKQLLSIARVMLSKPSMLILDEATSSIDTRTEIYIQKAFNELMKNKTTFIVAHRLSTIKEADLIIVMDNGKVVEQGNHKELLEKGGFYADLYNSQFEIT</sequence>
<dbReference type="GO" id="GO:0005524">
    <property type="term" value="F:ATP binding"/>
    <property type="evidence" value="ECO:0007669"/>
    <property type="project" value="UniProtKB-KW"/>
</dbReference>
<evidence type="ECO:0000256" key="5">
    <source>
        <dbReference type="ARBA" id="ARBA00022840"/>
    </source>
</evidence>
<evidence type="ECO:0000256" key="6">
    <source>
        <dbReference type="ARBA" id="ARBA00022989"/>
    </source>
</evidence>
<feature type="domain" description="ABC transporter" evidence="9">
    <location>
        <begin position="339"/>
        <end position="572"/>
    </location>
</feature>
<dbReference type="CDD" id="cd18547">
    <property type="entry name" value="ABC_6TM_Tm288_like"/>
    <property type="match status" value="1"/>
</dbReference>
<feature type="transmembrane region" description="Helical" evidence="8">
    <location>
        <begin position="141"/>
        <end position="158"/>
    </location>
</feature>
<dbReference type="PROSITE" id="PS50893">
    <property type="entry name" value="ABC_TRANSPORTER_2"/>
    <property type="match status" value="1"/>
</dbReference>
<evidence type="ECO:0000256" key="1">
    <source>
        <dbReference type="ARBA" id="ARBA00004651"/>
    </source>
</evidence>
<dbReference type="Pfam" id="PF00664">
    <property type="entry name" value="ABC_membrane"/>
    <property type="match status" value="1"/>
</dbReference>
<keyword evidence="2" id="KW-0813">Transport</keyword>
<dbReference type="PROSITE" id="PS50929">
    <property type="entry name" value="ABC_TM1F"/>
    <property type="match status" value="1"/>
</dbReference>
<dbReference type="KEGG" id="cia:BEN51_05225"/>
<evidence type="ECO:0000313" key="11">
    <source>
        <dbReference type="EMBL" id="ASW42891.1"/>
    </source>
</evidence>
<dbReference type="SUPFAM" id="SSF90123">
    <property type="entry name" value="ABC transporter transmembrane region"/>
    <property type="match status" value="1"/>
</dbReference>
<dbReference type="Proteomes" id="UP000264883">
    <property type="component" value="Chromosome"/>
</dbReference>
<keyword evidence="6 8" id="KW-1133">Transmembrane helix</keyword>
<accession>A0A343JBI3</accession>
<name>A0A343JBI3_9CLOT</name>
<dbReference type="EMBL" id="CP016786">
    <property type="protein sequence ID" value="ASW42891.1"/>
    <property type="molecule type" value="Genomic_DNA"/>
</dbReference>
<dbReference type="GO" id="GO:0005886">
    <property type="term" value="C:plasma membrane"/>
    <property type="evidence" value="ECO:0007669"/>
    <property type="project" value="UniProtKB-SubCell"/>
</dbReference>
<proteinExistence type="predicted"/>
<dbReference type="InterPro" id="IPR003593">
    <property type="entry name" value="AAA+_ATPase"/>
</dbReference>
<feature type="transmembrane region" description="Helical" evidence="8">
    <location>
        <begin position="164"/>
        <end position="185"/>
    </location>
</feature>
<dbReference type="Pfam" id="PF00005">
    <property type="entry name" value="ABC_tran"/>
    <property type="match status" value="1"/>
</dbReference>
<dbReference type="CDD" id="cd03254">
    <property type="entry name" value="ABCC_Glucan_exporter_like"/>
    <property type="match status" value="1"/>
</dbReference>
<dbReference type="InterPro" id="IPR003439">
    <property type="entry name" value="ABC_transporter-like_ATP-bd"/>
</dbReference>
<dbReference type="GO" id="GO:0016887">
    <property type="term" value="F:ATP hydrolysis activity"/>
    <property type="evidence" value="ECO:0007669"/>
    <property type="project" value="InterPro"/>
</dbReference>
<organism evidence="11 12">
    <name type="scientific">Clostridium isatidis</name>
    <dbReference type="NCBI Taxonomy" id="182773"/>
    <lineage>
        <taxon>Bacteria</taxon>
        <taxon>Bacillati</taxon>
        <taxon>Bacillota</taxon>
        <taxon>Clostridia</taxon>
        <taxon>Eubacteriales</taxon>
        <taxon>Clostridiaceae</taxon>
        <taxon>Clostridium</taxon>
    </lineage>
</organism>
<evidence type="ECO:0000256" key="3">
    <source>
        <dbReference type="ARBA" id="ARBA00022692"/>
    </source>
</evidence>
<dbReference type="InterPro" id="IPR011527">
    <property type="entry name" value="ABC1_TM_dom"/>
</dbReference>
<feature type="transmembrane region" description="Helical" evidence="8">
    <location>
        <begin position="62"/>
        <end position="80"/>
    </location>
</feature>
<keyword evidence="3 8" id="KW-0812">Transmembrane</keyword>
<dbReference type="SUPFAM" id="SSF52540">
    <property type="entry name" value="P-loop containing nucleoside triphosphate hydrolases"/>
    <property type="match status" value="1"/>
</dbReference>
<dbReference type="OrthoDB" id="9762778at2"/>
<dbReference type="FunFam" id="3.40.50.300:FF:000287">
    <property type="entry name" value="Multidrug ABC transporter ATP-binding protein"/>
    <property type="match status" value="1"/>
</dbReference>
<dbReference type="InterPro" id="IPR036640">
    <property type="entry name" value="ABC1_TM_sf"/>
</dbReference>
<feature type="domain" description="ABC transmembrane type-1" evidence="10">
    <location>
        <begin position="21"/>
        <end position="305"/>
    </location>
</feature>
<keyword evidence="4" id="KW-0547">Nucleotide-binding</keyword>
<keyword evidence="7 8" id="KW-0472">Membrane</keyword>
<feature type="transmembrane region" description="Helical" evidence="8">
    <location>
        <begin position="20"/>
        <end position="42"/>
    </location>
</feature>
<keyword evidence="12" id="KW-1185">Reference proteome</keyword>
<dbReference type="GO" id="GO:0015421">
    <property type="term" value="F:ABC-type oligopeptide transporter activity"/>
    <property type="evidence" value="ECO:0007669"/>
    <property type="project" value="TreeGrafter"/>
</dbReference>
<dbReference type="Gene3D" id="1.20.1560.10">
    <property type="entry name" value="ABC transporter type 1, transmembrane domain"/>
    <property type="match status" value="1"/>
</dbReference>
<dbReference type="PANTHER" id="PTHR43394">
    <property type="entry name" value="ATP-DEPENDENT PERMEASE MDL1, MITOCHONDRIAL"/>
    <property type="match status" value="1"/>
</dbReference>
<keyword evidence="5 11" id="KW-0067">ATP-binding</keyword>
<dbReference type="AlphaFoldDB" id="A0A343JBI3"/>
<evidence type="ECO:0000313" key="12">
    <source>
        <dbReference type="Proteomes" id="UP000264883"/>
    </source>
</evidence>
<dbReference type="PANTHER" id="PTHR43394:SF1">
    <property type="entry name" value="ATP-BINDING CASSETTE SUB-FAMILY B MEMBER 10, MITOCHONDRIAL"/>
    <property type="match status" value="1"/>
</dbReference>
<evidence type="ECO:0000256" key="4">
    <source>
        <dbReference type="ARBA" id="ARBA00022741"/>
    </source>
</evidence>
<protein>
    <submittedName>
        <fullName evidence="11">Sugar ABC transporter ATP-binding protein</fullName>
    </submittedName>
</protein>
<evidence type="ECO:0000259" key="10">
    <source>
        <dbReference type="PROSITE" id="PS50929"/>
    </source>
</evidence>
<dbReference type="RefSeq" id="WP_119865030.1">
    <property type="nucleotide sequence ID" value="NZ_CP016786.1"/>
</dbReference>
<evidence type="ECO:0000259" key="9">
    <source>
        <dbReference type="PROSITE" id="PS50893"/>
    </source>
</evidence>
<reference evidence="11 12" key="1">
    <citation type="submission" date="2016-08" db="EMBL/GenBank/DDBJ databases">
        <title>Complete Genome Sequence Of The Indigo Reducing Clostridium isatidis DSM15098.</title>
        <authorList>
            <person name="Little G.T."/>
            <person name="Minton N.P."/>
        </authorList>
    </citation>
    <scope>NUCLEOTIDE SEQUENCE [LARGE SCALE GENOMIC DNA]</scope>
    <source>
        <strain evidence="11 12">DSM 15098</strain>
    </source>
</reference>
<dbReference type="SMART" id="SM00382">
    <property type="entry name" value="AAA"/>
    <property type="match status" value="1"/>
</dbReference>
<dbReference type="InterPro" id="IPR039421">
    <property type="entry name" value="Type_1_exporter"/>
</dbReference>